<proteinExistence type="predicted"/>
<dbReference type="EMBL" id="DQAY01000133">
    <property type="protein sequence ID" value="HCO25540.1"/>
    <property type="molecule type" value="Genomic_DNA"/>
</dbReference>
<dbReference type="AlphaFoldDB" id="A0A3D3RD52"/>
<feature type="transmembrane region" description="Helical" evidence="2">
    <location>
        <begin position="296"/>
        <end position="320"/>
    </location>
</feature>
<dbReference type="GeneID" id="98645885"/>
<feature type="transmembrane region" description="Helical" evidence="2">
    <location>
        <begin position="182"/>
        <end position="207"/>
    </location>
</feature>
<accession>A0A517X7L6</accession>
<dbReference type="PANTHER" id="PTHR40076:SF1">
    <property type="entry name" value="MEMBRANE PROTEIN"/>
    <property type="match status" value="1"/>
</dbReference>
<keyword evidence="6" id="KW-1185">Reference proteome</keyword>
<dbReference type="PANTHER" id="PTHR40076">
    <property type="entry name" value="MEMBRANE PROTEIN-RELATED"/>
    <property type="match status" value="1"/>
</dbReference>
<dbReference type="Proteomes" id="UP000322887">
    <property type="component" value="Chromosome"/>
</dbReference>
<keyword evidence="2" id="KW-0812">Transmembrane</keyword>
<evidence type="ECO:0000313" key="4">
    <source>
        <dbReference type="EMBL" id="QEG15402.1"/>
    </source>
</evidence>
<evidence type="ECO:0000256" key="2">
    <source>
        <dbReference type="SAM" id="Phobius"/>
    </source>
</evidence>
<reference evidence="3 5" key="1">
    <citation type="journal article" date="2018" name="Nat. Biotechnol.">
        <title>A standardized bacterial taxonomy based on genome phylogeny substantially revises the tree of life.</title>
        <authorList>
            <person name="Parks D.H."/>
            <person name="Chuvochina M."/>
            <person name="Waite D.W."/>
            <person name="Rinke C."/>
            <person name="Skarshewski A."/>
            <person name="Chaumeil P.A."/>
            <person name="Hugenholtz P."/>
        </authorList>
    </citation>
    <scope>NUCLEOTIDE SEQUENCE [LARGE SCALE GENOMIC DNA]</scope>
    <source>
        <strain evidence="3">UBA9375</strain>
    </source>
</reference>
<evidence type="ECO:0000313" key="5">
    <source>
        <dbReference type="Proteomes" id="UP000263642"/>
    </source>
</evidence>
<evidence type="ECO:0000313" key="6">
    <source>
        <dbReference type="Proteomes" id="UP000322887"/>
    </source>
</evidence>
<reference evidence="4 6" key="2">
    <citation type="submission" date="2019-08" db="EMBL/GenBank/DDBJ databases">
        <title>Deep-cultivation of Planctomycetes and their phenomic and genomic characterization uncovers novel biology.</title>
        <authorList>
            <person name="Wiegand S."/>
            <person name="Jogler M."/>
            <person name="Boedeker C."/>
            <person name="Pinto D."/>
            <person name="Vollmers J."/>
            <person name="Rivas-Marin E."/>
            <person name="Kohn T."/>
            <person name="Peeters S.H."/>
            <person name="Heuer A."/>
            <person name="Rast P."/>
            <person name="Oberbeckmann S."/>
            <person name="Bunk B."/>
            <person name="Jeske O."/>
            <person name="Meyerdierks A."/>
            <person name="Storesund J.E."/>
            <person name="Kallscheuer N."/>
            <person name="Luecker S."/>
            <person name="Lage O.M."/>
            <person name="Pohl T."/>
            <person name="Merkel B.J."/>
            <person name="Hornburger P."/>
            <person name="Mueller R.-W."/>
            <person name="Bruemmer F."/>
            <person name="Labrenz M."/>
            <person name="Spormann A.M."/>
            <person name="Op den Camp H."/>
            <person name="Overmann J."/>
            <person name="Amann R."/>
            <person name="Jetten M.S.M."/>
            <person name="Mascher T."/>
            <person name="Medema M.H."/>
            <person name="Devos D.P."/>
            <person name="Kaster A.-K."/>
            <person name="Ovreas L."/>
            <person name="Rohde M."/>
            <person name="Galperin M.Y."/>
            <person name="Jogler C."/>
        </authorList>
    </citation>
    <scope>NUCLEOTIDE SEQUENCE [LARGE SCALE GENOMIC DNA]</scope>
    <source>
        <strain evidence="4 6">DSM 8797</strain>
    </source>
</reference>
<sequence>MTIEFSCSHCNKVLKTSDDKAGRRAKCPQCGEPILVPAPEPSPSAQTDDGFDEFDRLDSETPVPEDQSFLAEGPVREEDSFLAGNQTDCPMCGESSPAGSKRCQHCGEMLQKGEWVPRKIKVGDVFSRTWEVYKANLGSIIGIHILAYVLYVVAAVVVMLILMAIGFAGALVLGLGQGDQSLIVVFGVIFYFVAILIIYSIVFYLMLGVMKYLLKMVRGEHPEMGEIFSGGPFLGRMILCSIVFGLAYMAGLVAFIIPGLIIVFMFWPYAFLLIDRDLPGIDAFTESRKVTAGNKFSMFLIYLIMAGVSIVPYLLLLAMMSSVEQAGGPAQTMVFLMFFGFMAFIYLMVIPFYSVLGTVSYAEMTYQ</sequence>
<feature type="region of interest" description="Disordered" evidence="1">
    <location>
        <begin position="34"/>
        <end position="70"/>
    </location>
</feature>
<feature type="transmembrane region" description="Helical" evidence="2">
    <location>
        <begin position="255"/>
        <end position="275"/>
    </location>
</feature>
<feature type="transmembrane region" description="Helical" evidence="2">
    <location>
        <begin position="148"/>
        <end position="176"/>
    </location>
</feature>
<keyword evidence="2" id="KW-1133">Transmembrane helix</keyword>
<accession>A0A3D3RD52</accession>
<protein>
    <submittedName>
        <fullName evidence="4">Double zinc ribbon</fullName>
    </submittedName>
</protein>
<dbReference type="RefSeq" id="WP_002649170.1">
    <property type="nucleotide sequence ID" value="NZ_CAXBMG010000014.1"/>
</dbReference>
<organism evidence="3 5">
    <name type="scientific">Gimesia maris</name>
    <dbReference type="NCBI Taxonomy" id="122"/>
    <lineage>
        <taxon>Bacteria</taxon>
        <taxon>Pseudomonadati</taxon>
        <taxon>Planctomycetota</taxon>
        <taxon>Planctomycetia</taxon>
        <taxon>Planctomycetales</taxon>
        <taxon>Planctomycetaceae</taxon>
        <taxon>Gimesia</taxon>
    </lineage>
</organism>
<dbReference type="Proteomes" id="UP000263642">
    <property type="component" value="Unassembled WGS sequence"/>
</dbReference>
<dbReference type="EMBL" id="CP042910">
    <property type="protein sequence ID" value="QEG15402.1"/>
    <property type="molecule type" value="Genomic_DNA"/>
</dbReference>
<evidence type="ECO:0000313" key="3">
    <source>
        <dbReference type="EMBL" id="HCO25540.1"/>
    </source>
</evidence>
<keyword evidence="2" id="KW-0472">Membrane</keyword>
<dbReference type="InterPro" id="IPR010380">
    <property type="entry name" value="DUF975"/>
</dbReference>
<evidence type="ECO:0000256" key="1">
    <source>
        <dbReference type="SAM" id="MobiDB-lite"/>
    </source>
</evidence>
<name>A0A3D3RD52_9PLAN</name>
<gene>
    <name evidence="3" type="ORF">DIT97_21880</name>
    <name evidence="4" type="ORF">GmarT_12420</name>
</gene>
<feature type="transmembrane region" description="Helical" evidence="2">
    <location>
        <begin position="332"/>
        <end position="356"/>
    </location>
</feature>
<feature type="transmembrane region" description="Helical" evidence="2">
    <location>
        <begin position="227"/>
        <end position="249"/>
    </location>
</feature>